<evidence type="ECO:0000313" key="3">
    <source>
        <dbReference type="Proteomes" id="UP000053235"/>
    </source>
</evidence>
<protein>
    <recommendedName>
        <fullName evidence="4">Porin</fullName>
    </recommendedName>
</protein>
<proteinExistence type="predicted"/>
<feature type="chain" id="PRO_5005809025" description="Porin" evidence="1">
    <location>
        <begin position="21"/>
        <end position="266"/>
    </location>
</feature>
<dbReference type="RefSeq" id="WP_055670974.1">
    <property type="nucleotide sequence ID" value="NZ_CXWD01000004.1"/>
</dbReference>
<dbReference type="Gene3D" id="2.40.128.90">
    <property type="entry name" value="OMPT-like"/>
    <property type="match status" value="1"/>
</dbReference>
<reference evidence="3" key="1">
    <citation type="submission" date="2015-07" db="EMBL/GenBank/DDBJ databases">
        <authorList>
            <person name="Rodrigo-Torres Lidia"/>
            <person name="Arahal R.David."/>
        </authorList>
    </citation>
    <scope>NUCLEOTIDE SEQUENCE [LARGE SCALE GENOMIC DNA]</scope>
    <source>
        <strain evidence="3">CECT 5112</strain>
    </source>
</reference>
<dbReference type="Proteomes" id="UP000053235">
    <property type="component" value="Unassembled WGS sequence"/>
</dbReference>
<evidence type="ECO:0008006" key="4">
    <source>
        <dbReference type="Google" id="ProtNLM"/>
    </source>
</evidence>
<feature type="signal peptide" evidence="1">
    <location>
        <begin position="1"/>
        <end position="20"/>
    </location>
</feature>
<evidence type="ECO:0000256" key="1">
    <source>
        <dbReference type="SAM" id="SignalP"/>
    </source>
</evidence>
<dbReference type="EMBL" id="CXWD01000004">
    <property type="protein sequence ID" value="CTQ66841.1"/>
    <property type="molecule type" value="Genomic_DNA"/>
</dbReference>
<sequence length="266" mass="28951">MKTSVIAILSAFTAAGSALAADPFPYDPGMSGDFYTASTLRGSIGLRYWYSQGSNEFNGDLGKANTENVTGHTAEVVGVLEDTSTRTSVKGIVGFGKNTAGDQNWAGVKSNDWNTTNLGHVQLDGGWEVAKFAGGKGRIKALVGYHYLSDKTSATYFGTQTRGVTNKWHALRLGVAADGELSDRIGWSVDAAAVPWSYNQFDDGFVTLESEYTYGFEADAALNVALTSNWDIGIGGRYWWLHSEYELDQSQTYQRYGLLIESKYSF</sequence>
<organism evidence="2 3">
    <name type="scientific">Roseibium alexandrii</name>
    <dbReference type="NCBI Taxonomy" id="388408"/>
    <lineage>
        <taxon>Bacteria</taxon>
        <taxon>Pseudomonadati</taxon>
        <taxon>Pseudomonadota</taxon>
        <taxon>Alphaproteobacteria</taxon>
        <taxon>Hyphomicrobiales</taxon>
        <taxon>Stappiaceae</taxon>
        <taxon>Roseibium</taxon>
    </lineage>
</organism>
<gene>
    <name evidence="2" type="ORF">LAX5112_01113</name>
</gene>
<keyword evidence="1" id="KW-0732">Signal</keyword>
<dbReference type="AlphaFoldDB" id="A0A0M6ZX50"/>
<dbReference type="InterPro" id="IPR053724">
    <property type="entry name" value="OMP_A26_sf"/>
</dbReference>
<dbReference type="STRING" id="388408.LAX5112_01113"/>
<name>A0A0M6ZX50_9HYPH</name>
<accession>A0A0M6ZX50</accession>
<evidence type="ECO:0000313" key="2">
    <source>
        <dbReference type="EMBL" id="CTQ66841.1"/>
    </source>
</evidence>
<dbReference type="OrthoDB" id="7591823at2"/>
<keyword evidence="3" id="KW-1185">Reference proteome</keyword>